<keyword evidence="2" id="KW-1185">Reference proteome</keyword>
<dbReference type="PhylomeDB" id="A0A0G4ENQ1"/>
<reference evidence="1 2" key="1">
    <citation type="submission" date="2014-11" db="EMBL/GenBank/DDBJ databases">
        <authorList>
            <person name="Zhu J."/>
            <person name="Qi W."/>
            <person name="Song R."/>
        </authorList>
    </citation>
    <scope>NUCLEOTIDE SEQUENCE [LARGE SCALE GENOMIC DNA]</scope>
</reference>
<protein>
    <submittedName>
        <fullName evidence="1">Uncharacterized protein</fullName>
    </submittedName>
</protein>
<dbReference type="Proteomes" id="UP000041254">
    <property type="component" value="Unassembled WGS sequence"/>
</dbReference>
<evidence type="ECO:0000313" key="2">
    <source>
        <dbReference type="Proteomes" id="UP000041254"/>
    </source>
</evidence>
<dbReference type="AlphaFoldDB" id="A0A0G4ENQ1"/>
<evidence type="ECO:0000313" key="1">
    <source>
        <dbReference type="EMBL" id="CEL98619.1"/>
    </source>
</evidence>
<accession>A0A0G4ENQ1</accession>
<sequence>MCDLVPEELWRERILPSLVICDVIALRATSSAKAALITAGLLLQRIDTYLGRHELSGTVDVNRNASAVAGDIDQPSGFVAVVRHSLLAFARRLTCRRANRLTHFGYLVRCLYVLEQGGSEWRVMGMAVRLAAICRLTPNGLPLTMSVAHLCSRAAFDSVPVMMAIYRLIGHQVTHRGQSLALRRAAKGEYRIGDYSCRVVPLAELPADHPHRSTYKESDPAIRRGRWLHPSFTAFLTTRPLMRWPDEAGVVFKEVLFADIDRDDPRYQRLVTAGDMSEQLGITADCRFDRGDLNTADPIDHRYVIVSGFRPTDTVAAFMWMDRGDIGLWTTESAAAGVSASLDEHFPVSMPMWRSVLKRFSLEEDVMNRGREPT</sequence>
<name>A0A0G4ENQ1_VITBC</name>
<dbReference type="EMBL" id="CDMY01000274">
    <property type="protein sequence ID" value="CEL98619.1"/>
    <property type="molecule type" value="Genomic_DNA"/>
</dbReference>
<dbReference type="InParanoid" id="A0A0G4ENQ1"/>
<organism evidence="1 2">
    <name type="scientific">Vitrella brassicaformis (strain CCMP3155)</name>
    <dbReference type="NCBI Taxonomy" id="1169540"/>
    <lineage>
        <taxon>Eukaryota</taxon>
        <taxon>Sar</taxon>
        <taxon>Alveolata</taxon>
        <taxon>Colpodellida</taxon>
        <taxon>Vitrellaceae</taxon>
        <taxon>Vitrella</taxon>
    </lineage>
</organism>
<gene>
    <name evidence="1" type="ORF">Vbra_20594</name>
</gene>
<dbReference type="VEuPathDB" id="CryptoDB:Vbra_20594"/>
<proteinExistence type="predicted"/>